<feature type="region of interest" description="Disordered" evidence="1">
    <location>
        <begin position="1"/>
        <end position="32"/>
    </location>
</feature>
<feature type="compositionally biased region" description="Basic and acidic residues" evidence="1">
    <location>
        <begin position="201"/>
        <end position="247"/>
    </location>
</feature>
<feature type="compositionally biased region" description="Polar residues" evidence="1">
    <location>
        <begin position="100"/>
        <end position="111"/>
    </location>
</feature>
<feature type="region of interest" description="Disordered" evidence="1">
    <location>
        <begin position="78"/>
        <end position="111"/>
    </location>
</feature>
<sequence length="377" mass="42845">MLLNHVTKCEKRRETQDVEDQEGHGERQHQWPSNLCREHHPQMHQADELSLPHLDIVVTYLDMQAKMATINKSMGSKTLLPCSTKSLPPRERERNLPHNPKTSSVRPNSSKCQALSPSYSWTLPQFHQGVVFCGGFGKVFEVSNPQHLKENRVWVWVWRRGQRPAVAVVIRAGEGRLGVARDRDGGTARQREQWLGTAGRQRAERSGSGRRDGREQRAESGSGRRDGRDEVIVESRDRDREQRAEREVESSSSSRVLFWKMVYGNFFLETNGALATYLHPKSTFPCMRTHGIHSKYPPLVAGHPSPTSPFDFSHFSSIDKTKERRTQALFSLLHPTGPSARGRKQIFVSSHLPPQFKLEKESSPPPRNPKLGKKSNS</sequence>
<dbReference type="AlphaFoldDB" id="A0A2N9FAD9"/>
<proteinExistence type="predicted"/>
<name>A0A2N9FAD9_FAGSY</name>
<reference evidence="2" key="1">
    <citation type="submission" date="2018-02" db="EMBL/GenBank/DDBJ databases">
        <authorList>
            <person name="Cohen D.B."/>
            <person name="Kent A.D."/>
        </authorList>
    </citation>
    <scope>NUCLEOTIDE SEQUENCE</scope>
</reference>
<dbReference type="EMBL" id="OIVN01000669">
    <property type="protein sequence ID" value="SPC83851.1"/>
    <property type="molecule type" value="Genomic_DNA"/>
</dbReference>
<organism evidence="2">
    <name type="scientific">Fagus sylvatica</name>
    <name type="common">Beechnut</name>
    <dbReference type="NCBI Taxonomy" id="28930"/>
    <lineage>
        <taxon>Eukaryota</taxon>
        <taxon>Viridiplantae</taxon>
        <taxon>Streptophyta</taxon>
        <taxon>Embryophyta</taxon>
        <taxon>Tracheophyta</taxon>
        <taxon>Spermatophyta</taxon>
        <taxon>Magnoliopsida</taxon>
        <taxon>eudicotyledons</taxon>
        <taxon>Gunneridae</taxon>
        <taxon>Pentapetalae</taxon>
        <taxon>rosids</taxon>
        <taxon>fabids</taxon>
        <taxon>Fagales</taxon>
        <taxon>Fagaceae</taxon>
        <taxon>Fagus</taxon>
    </lineage>
</organism>
<accession>A0A2N9FAD9</accession>
<feature type="region of interest" description="Disordered" evidence="1">
    <location>
        <begin position="354"/>
        <end position="377"/>
    </location>
</feature>
<gene>
    <name evidence="2" type="ORF">FSB_LOCUS11733</name>
</gene>
<feature type="region of interest" description="Disordered" evidence="1">
    <location>
        <begin position="179"/>
        <end position="247"/>
    </location>
</feature>
<protein>
    <submittedName>
        <fullName evidence="2">Uncharacterized protein</fullName>
    </submittedName>
</protein>
<feature type="compositionally biased region" description="Basic and acidic residues" evidence="1">
    <location>
        <begin position="7"/>
        <end position="29"/>
    </location>
</feature>
<evidence type="ECO:0000313" key="2">
    <source>
        <dbReference type="EMBL" id="SPC83851.1"/>
    </source>
</evidence>
<feature type="compositionally biased region" description="Basic and acidic residues" evidence="1">
    <location>
        <begin position="179"/>
        <end position="192"/>
    </location>
</feature>
<evidence type="ECO:0000256" key="1">
    <source>
        <dbReference type="SAM" id="MobiDB-lite"/>
    </source>
</evidence>